<sequence length="415" mass="46458">MKRIIIFTIISLSVLAGLSAQRCEFMRIYTDKECYLAGEDLWIKVCVTDSAYCESMLSKVAYVEIGDTSQIHAQGMIALQNGIGWGHIKLPWTMHSGSYLLTAYTRFMRNDSVAFFPKKHIAVLNATQALEEDEVERIDSIPRDILVTSPLPSLTDSSVYGNRSKVTLTLPDLPENAKELTLSVVRKDCEILGSPEPAELQCITASASHYRFVPECEGHIVTGKLIGASADSVDARLACVGQDIRIFDGQRQSYGVYFFYTSEVTDLQDVVLTALPQKGEPCRLEIVPPFAGIRVRLLPKLRVVCKERELVERSLGVQMLTVLPAASAQELKVVENLHDFSPSVSYDLTEYTRFTTLRETLTEFVTEVRTKKAGGKTFIRVLHENTKHFSELKALVLLDGVPIEDHEAILDYERM</sequence>
<organism evidence="1 2">
    <name type="scientific">Bacteroides uniformis</name>
    <dbReference type="NCBI Taxonomy" id="820"/>
    <lineage>
        <taxon>Bacteria</taxon>
        <taxon>Pseudomonadati</taxon>
        <taxon>Bacteroidota</taxon>
        <taxon>Bacteroidia</taxon>
        <taxon>Bacteroidales</taxon>
        <taxon>Bacteroidaceae</taxon>
        <taxon>Bacteroides</taxon>
    </lineage>
</organism>
<dbReference type="AlphaFoldDB" id="A0AAW6GHI2"/>
<dbReference type="Proteomes" id="UP001214113">
    <property type="component" value="Unassembled WGS sequence"/>
</dbReference>
<gene>
    <name evidence="1" type="ORF">POZ22_22625</name>
</gene>
<evidence type="ECO:0000313" key="1">
    <source>
        <dbReference type="EMBL" id="MDC1857535.1"/>
    </source>
</evidence>
<proteinExistence type="predicted"/>
<evidence type="ECO:0000313" key="2">
    <source>
        <dbReference type="Proteomes" id="UP001214113"/>
    </source>
</evidence>
<dbReference type="EMBL" id="JAQNSB010000071">
    <property type="protein sequence ID" value="MDC1857535.1"/>
    <property type="molecule type" value="Genomic_DNA"/>
</dbReference>
<accession>A0AAW6GHI2</accession>
<name>A0AAW6GHI2_BACUN</name>
<protein>
    <submittedName>
        <fullName evidence="1">Uncharacterized protein</fullName>
    </submittedName>
</protein>
<comment type="caution">
    <text evidence="1">The sequence shown here is derived from an EMBL/GenBank/DDBJ whole genome shotgun (WGS) entry which is preliminary data.</text>
</comment>
<dbReference type="RefSeq" id="WP_272225650.1">
    <property type="nucleotide sequence ID" value="NZ_JAQNSD010000065.1"/>
</dbReference>
<reference evidence="1" key="1">
    <citation type="submission" date="2022-10" db="EMBL/GenBank/DDBJ databases">
        <title>Human gut microbiome strain richness.</title>
        <authorList>
            <person name="Chen-Liaw A."/>
        </authorList>
    </citation>
    <scope>NUCLEOTIDE SEQUENCE</scope>
    <source>
        <strain evidence="1">BSD2780061687st1_G10_BSD2780061687b_171204</strain>
    </source>
</reference>